<feature type="region of interest" description="Disordered" evidence="1">
    <location>
        <begin position="53"/>
        <end position="79"/>
    </location>
</feature>
<name>A0A0M7ALX6_9HYPH</name>
<dbReference type="Proteomes" id="UP000053235">
    <property type="component" value="Unassembled WGS sequence"/>
</dbReference>
<dbReference type="RefSeq" id="WP_055673677.1">
    <property type="nucleotide sequence ID" value="NZ_CXWD01000024.1"/>
</dbReference>
<keyword evidence="3" id="KW-1185">Reference proteome</keyword>
<protein>
    <submittedName>
        <fullName evidence="2">Uncharacterized protein</fullName>
    </submittedName>
</protein>
<proteinExistence type="predicted"/>
<evidence type="ECO:0000313" key="2">
    <source>
        <dbReference type="EMBL" id="CTQ76138.1"/>
    </source>
</evidence>
<dbReference type="AlphaFoldDB" id="A0A0M7ALX6"/>
<gene>
    <name evidence="2" type="ORF">LAX5112_04481</name>
</gene>
<evidence type="ECO:0000256" key="1">
    <source>
        <dbReference type="SAM" id="MobiDB-lite"/>
    </source>
</evidence>
<sequence length="79" mass="9063">MTEIYSKPRQQAEVAFGKNQSQFFERQRAIEDLNSIVVARNEKTLRLREARLAKERKDNMASATKPAPKRAKKSTGRSV</sequence>
<evidence type="ECO:0000313" key="3">
    <source>
        <dbReference type="Proteomes" id="UP000053235"/>
    </source>
</evidence>
<dbReference type="STRING" id="388408.LAX5112_04481"/>
<feature type="compositionally biased region" description="Basic residues" evidence="1">
    <location>
        <begin position="67"/>
        <end position="79"/>
    </location>
</feature>
<dbReference type="OrthoDB" id="8163684at2"/>
<reference evidence="3" key="1">
    <citation type="submission" date="2015-07" db="EMBL/GenBank/DDBJ databases">
        <authorList>
            <person name="Rodrigo-Torres Lidia"/>
            <person name="Arahal R.David."/>
        </authorList>
    </citation>
    <scope>NUCLEOTIDE SEQUENCE [LARGE SCALE GENOMIC DNA]</scope>
    <source>
        <strain evidence="3">CECT 5112</strain>
    </source>
</reference>
<accession>A0A0M7ALX6</accession>
<dbReference type="EMBL" id="CXWD01000024">
    <property type="protein sequence ID" value="CTQ76138.1"/>
    <property type="molecule type" value="Genomic_DNA"/>
</dbReference>
<organism evidence="2 3">
    <name type="scientific">Roseibium alexandrii</name>
    <dbReference type="NCBI Taxonomy" id="388408"/>
    <lineage>
        <taxon>Bacteria</taxon>
        <taxon>Pseudomonadati</taxon>
        <taxon>Pseudomonadota</taxon>
        <taxon>Alphaproteobacteria</taxon>
        <taxon>Hyphomicrobiales</taxon>
        <taxon>Stappiaceae</taxon>
        <taxon>Roseibium</taxon>
    </lineage>
</organism>